<dbReference type="PANTHER" id="PTHR34153">
    <property type="entry name" value="SI:CH211-262H13.3-RELATED-RELATED"/>
    <property type="match status" value="1"/>
</dbReference>
<dbReference type="OrthoDB" id="6776294at2759"/>
<organism evidence="3 4">
    <name type="scientific">Temnothorax curvispinosus</name>
    <dbReference type="NCBI Taxonomy" id="300111"/>
    <lineage>
        <taxon>Eukaryota</taxon>
        <taxon>Metazoa</taxon>
        <taxon>Ecdysozoa</taxon>
        <taxon>Arthropoda</taxon>
        <taxon>Hexapoda</taxon>
        <taxon>Insecta</taxon>
        <taxon>Pterygota</taxon>
        <taxon>Neoptera</taxon>
        <taxon>Endopterygota</taxon>
        <taxon>Hymenoptera</taxon>
        <taxon>Apocrita</taxon>
        <taxon>Aculeata</taxon>
        <taxon>Formicoidea</taxon>
        <taxon>Formicidae</taxon>
        <taxon>Myrmicinae</taxon>
        <taxon>Temnothorax</taxon>
    </lineage>
</organism>
<feature type="compositionally biased region" description="Basic and acidic residues" evidence="1">
    <location>
        <begin position="190"/>
        <end position="202"/>
    </location>
</feature>
<sequence length="216" mass="24596">MLKVTDKTINSFIESELLNNKNAPKEQPFATEQPKKHSNLMDAFPLLTMDEFKAVEKKLKNDDTYRSRLIESLRAEVVGDTLQRMINSVMRIIFDDKLASLFNWKGQRGEKQKLNGHRINKVMIEIVAEKFPKINEIIFGRKAGTWLSQAPSRIQKKKCNNNGGDKKEDIESDNDCDADRCNNSSDDEEKYTKSDDDCDASKSSDASKSGNEEIDP</sequence>
<dbReference type="Proteomes" id="UP000504618">
    <property type="component" value="Unplaced"/>
</dbReference>
<evidence type="ECO:0000256" key="1">
    <source>
        <dbReference type="SAM" id="MobiDB-lite"/>
    </source>
</evidence>
<accession>A0A6J1Q0K7</accession>
<evidence type="ECO:0000313" key="3">
    <source>
        <dbReference type="Proteomes" id="UP000504618"/>
    </source>
</evidence>
<proteinExistence type="predicted"/>
<dbReference type="Pfam" id="PF16064">
    <property type="entry name" value="DUF4806"/>
    <property type="match status" value="1"/>
</dbReference>
<dbReference type="GeneID" id="112456724"/>
<name>A0A6J1Q0K7_9HYME</name>
<dbReference type="RefSeq" id="XP_024875223.1">
    <property type="nucleotide sequence ID" value="XM_025019455.1"/>
</dbReference>
<keyword evidence="3" id="KW-1185">Reference proteome</keyword>
<dbReference type="PANTHER" id="PTHR34153:SF2">
    <property type="entry name" value="SI:CH211-262H13.3-RELATED"/>
    <property type="match status" value="1"/>
</dbReference>
<feature type="domain" description="DUF4806" evidence="2">
    <location>
        <begin position="43"/>
        <end position="125"/>
    </location>
</feature>
<evidence type="ECO:0000313" key="4">
    <source>
        <dbReference type="RefSeq" id="XP_024875223.1"/>
    </source>
</evidence>
<dbReference type="AlphaFoldDB" id="A0A6J1Q0K7"/>
<dbReference type="InterPro" id="IPR032071">
    <property type="entry name" value="DUF4806"/>
</dbReference>
<reference evidence="4" key="1">
    <citation type="submission" date="2025-08" db="UniProtKB">
        <authorList>
            <consortium name="RefSeq"/>
        </authorList>
    </citation>
    <scope>IDENTIFICATION</scope>
    <source>
        <tissue evidence="4">Whole body</tissue>
    </source>
</reference>
<protein>
    <submittedName>
        <fullName evidence="4">Uncharacterized protein LOC112456724</fullName>
    </submittedName>
</protein>
<gene>
    <name evidence="4" type="primary">LOC112456724</name>
</gene>
<feature type="region of interest" description="Disordered" evidence="1">
    <location>
        <begin position="155"/>
        <end position="216"/>
    </location>
</feature>
<evidence type="ECO:0000259" key="2">
    <source>
        <dbReference type="Pfam" id="PF16064"/>
    </source>
</evidence>